<proteinExistence type="predicted"/>
<protein>
    <submittedName>
        <fullName evidence="2">Uncharacterized protein</fullName>
    </submittedName>
</protein>
<dbReference type="OrthoDB" id="4230138at2"/>
<reference evidence="2 3" key="1">
    <citation type="submission" date="2015-05" db="EMBL/GenBank/DDBJ databases">
        <title>Draft Genome assembly of Streptomyces showdoensis.</title>
        <authorList>
            <person name="Thapa K.K."/>
            <person name="Metsa-Ketela M."/>
        </authorList>
    </citation>
    <scope>NUCLEOTIDE SEQUENCE [LARGE SCALE GENOMIC DNA]</scope>
    <source>
        <strain evidence="2 3">ATCC 15227</strain>
    </source>
</reference>
<dbReference type="Proteomes" id="UP000265325">
    <property type="component" value="Unassembled WGS sequence"/>
</dbReference>
<evidence type="ECO:0000256" key="1">
    <source>
        <dbReference type="SAM" id="MobiDB-lite"/>
    </source>
</evidence>
<dbReference type="AlphaFoldDB" id="A0A2P2GKT8"/>
<evidence type="ECO:0000313" key="2">
    <source>
        <dbReference type="EMBL" id="KKZ72117.1"/>
    </source>
</evidence>
<organism evidence="2 3">
    <name type="scientific">Streptomyces showdoensis</name>
    <dbReference type="NCBI Taxonomy" id="68268"/>
    <lineage>
        <taxon>Bacteria</taxon>
        <taxon>Bacillati</taxon>
        <taxon>Actinomycetota</taxon>
        <taxon>Actinomycetes</taxon>
        <taxon>Kitasatosporales</taxon>
        <taxon>Streptomycetaceae</taxon>
        <taxon>Streptomyces</taxon>
    </lineage>
</organism>
<name>A0A2P2GKT8_STREW</name>
<sequence>MSTTTSYGTWTNRVNNYSTSPDADVLDYINGGDSDWQELLEASGALSRIQSEYRDAIEAVLPPGISLCGDEFIGPWQPAEDEFDGYPVDELDNLDFAAMVQEIDLASIVDRNEPLTLEDIGRDELKSTAKEPAKAASKAMSRLQVKPAYGYHPHPGSGRPQALYRAEDVRTALATRPGQGARTDKAGE</sequence>
<feature type="region of interest" description="Disordered" evidence="1">
    <location>
        <begin position="126"/>
        <end position="167"/>
    </location>
</feature>
<gene>
    <name evidence="2" type="ORF">VO63_20300</name>
</gene>
<keyword evidence="3" id="KW-1185">Reference proteome</keyword>
<dbReference type="EMBL" id="LAQS01000030">
    <property type="protein sequence ID" value="KKZ72117.1"/>
    <property type="molecule type" value="Genomic_DNA"/>
</dbReference>
<accession>A0A2P2GKT8</accession>
<evidence type="ECO:0000313" key="3">
    <source>
        <dbReference type="Proteomes" id="UP000265325"/>
    </source>
</evidence>
<dbReference type="RefSeq" id="WP_046909279.1">
    <property type="nucleotide sequence ID" value="NZ_BAAAXG010000009.1"/>
</dbReference>
<comment type="caution">
    <text evidence="2">The sequence shown here is derived from an EMBL/GenBank/DDBJ whole genome shotgun (WGS) entry which is preliminary data.</text>
</comment>